<dbReference type="Proteomes" id="UP001066276">
    <property type="component" value="Chromosome 1_1"/>
</dbReference>
<feature type="compositionally biased region" description="Polar residues" evidence="1">
    <location>
        <begin position="86"/>
        <end position="95"/>
    </location>
</feature>
<evidence type="ECO:0000313" key="3">
    <source>
        <dbReference type="Proteomes" id="UP001066276"/>
    </source>
</evidence>
<reference evidence="2" key="1">
    <citation type="journal article" date="2022" name="bioRxiv">
        <title>Sequencing and chromosome-scale assembly of the giantPleurodeles waltlgenome.</title>
        <authorList>
            <person name="Brown T."/>
            <person name="Elewa A."/>
            <person name="Iarovenko S."/>
            <person name="Subramanian E."/>
            <person name="Araus A.J."/>
            <person name="Petzold A."/>
            <person name="Susuki M."/>
            <person name="Suzuki K.-i.T."/>
            <person name="Hayashi T."/>
            <person name="Toyoda A."/>
            <person name="Oliveira C."/>
            <person name="Osipova E."/>
            <person name="Leigh N.D."/>
            <person name="Simon A."/>
            <person name="Yun M.H."/>
        </authorList>
    </citation>
    <scope>NUCLEOTIDE SEQUENCE</scope>
    <source>
        <strain evidence="2">20211129_DDA</strain>
        <tissue evidence="2">Liver</tissue>
    </source>
</reference>
<dbReference type="EMBL" id="JANPWB010000001">
    <property type="protein sequence ID" value="KAJ1213437.1"/>
    <property type="molecule type" value="Genomic_DNA"/>
</dbReference>
<keyword evidence="3" id="KW-1185">Reference proteome</keyword>
<protein>
    <submittedName>
        <fullName evidence="2">Uncharacterized protein</fullName>
    </submittedName>
</protein>
<dbReference type="AlphaFoldDB" id="A0AAV7WLE9"/>
<proteinExistence type="predicted"/>
<feature type="region of interest" description="Disordered" evidence="1">
    <location>
        <begin position="75"/>
        <end position="95"/>
    </location>
</feature>
<organism evidence="2 3">
    <name type="scientific">Pleurodeles waltl</name>
    <name type="common">Iberian ribbed newt</name>
    <dbReference type="NCBI Taxonomy" id="8319"/>
    <lineage>
        <taxon>Eukaryota</taxon>
        <taxon>Metazoa</taxon>
        <taxon>Chordata</taxon>
        <taxon>Craniata</taxon>
        <taxon>Vertebrata</taxon>
        <taxon>Euteleostomi</taxon>
        <taxon>Amphibia</taxon>
        <taxon>Batrachia</taxon>
        <taxon>Caudata</taxon>
        <taxon>Salamandroidea</taxon>
        <taxon>Salamandridae</taxon>
        <taxon>Pleurodelinae</taxon>
        <taxon>Pleurodeles</taxon>
    </lineage>
</organism>
<evidence type="ECO:0000313" key="2">
    <source>
        <dbReference type="EMBL" id="KAJ1213437.1"/>
    </source>
</evidence>
<gene>
    <name evidence="2" type="ORF">NDU88_001074</name>
</gene>
<sequence length="95" mass="10088">MYPYPAPTPLQVRGAERSVWGTHIAHIGSKDDAPGGAALLRKTGLHEEGRGLLPFLLDRGVSICRWGSDGVTLRGGPSGDLAAVEKTSTPEQVRQ</sequence>
<comment type="caution">
    <text evidence="2">The sequence shown here is derived from an EMBL/GenBank/DDBJ whole genome shotgun (WGS) entry which is preliminary data.</text>
</comment>
<accession>A0AAV7WLE9</accession>
<evidence type="ECO:0000256" key="1">
    <source>
        <dbReference type="SAM" id="MobiDB-lite"/>
    </source>
</evidence>
<name>A0AAV7WLE9_PLEWA</name>